<evidence type="ECO:0000313" key="3">
    <source>
        <dbReference type="Proteomes" id="UP000324222"/>
    </source>
</evidence>
<evidence type="ECO:0000256" key="1">
    <source>
        <dbReference type="SAM" id="MobiDB-lite"/>
    </source>
</evidence>
<comment type="caution">
    <text evidence="2">The sequence shown here is derived from an EMBL/GenBank/DDBJ whole genome shotgun (WGS) entry which is preliminary data.</text>
</comment>
<feature type="region of interest" description="Disordered" evidence="1">
    <location>
        <begin position="79"/>
        <end position="133"/>
    </location>
</feature>
<organism evidence="2 3">
    <name type="scientific">Portunus trituberculatus</name>
    <name type="common">Swimming crab</name>
    <name type="synonym">Neptunus trituberculatus</name>
    <dbReference type="NCBI Taxonomy" id="210409"/>
    <lineage>
        <taxon>Eukaryota</taxon>
        <taxon>Metazoa</taxon>
        <taxon>Ecdysozoa</taxon>
        <taxon>Arthropoda</taxon>
        <taxon>Crustacea</taxon>
        <taxon>Multicrustacea</taxon>
        <taxon>Malacostraca</taxon>
        <taxon>Eumalacostraca</taxon>
        <taxon>Eucarida</taxon>
        <taxon>Decapoda</taxon>
        <taxon>Pleocyemata</taxon>
        <taxon>Brachyura</taxon>
        <taxon>Eubrachyura</taxon>
        <taxon>Portunoidea</taxon>
        <taxon>Portunidae</taxon>
        <taxon>Portuninae</taxon>
        <taxon>Portunus</taxon>
    </lineage>
</organism>
<dbReference type="Proteomes" id="UP000324222">
    <property type="component" value="Unassembled WGS sequence"/>
</dbReference>
<dbReference type="EMBL" id="VSRR010000124">
    <property type="protein sequence ID" value="MPC10620.1"/>
    <property type="molecule type" value="Genomic_DNA"/>
</dbReference>
<gene>
    <name evidence="2" type="ORF">E2C01_003257</name>
</gene>
<dbReference type="AlphaFoldDB" id="A0A5B7CMF8"/>
<feature type="compositionally biased region" description="Polar residues" evidence="1">
    <location>
        <begin position="93"/>
        <end position="104"/>
    </location>
</feature>
<reference evidence="2 3" key="1">
    <citation type="submission" date="2019-05" db="EMBL/GenBank/DDBJ databases">
        <title>Another draft genome of Portunus trituberculatus and its Hox gene families provides insights of decapod evolution.</title>
        <authorList>
            <person name="Jeong J.-H."/>
            <person name="Song I."/>
            <person name="Kim S."/>
            <person name="Choi T."/>
            <person name="Kim D."/>
            <person name="Ryu S."/>
            <person name="Kim W."/>
        </authorList>
    </citation>
    <scope>NUCLEOTIDE SEQUENCE [LARGE SCALE GENOMIC DNA]</scope>
    <source>
        <tissue evidence="2">Muscle</tissue>
    </source>
</reference>
<evidence type="ECO:0000313" key="2">
    <source>
        <dbReference type="EMBL" id="MPC10620.1"/>
    </source>
</evidence>
<proteinExistence type="predicted"/>
<keyword evidence="3" id="KW-1185">Reference proteome</keyword>
<sequence>MCPFSEPVQRLTWVSAEATCCRGADSRITSGRWETGDCGFVLTRTGRARRGRGRAPCRTAAWRCCENKRVLIHYAEVETTPSQPASHRRGSSRVLSSQELSQHTPIPPRFHHKIHLSPLSPPAPSTPTYLPLV</sequence>
<accession>A0A5B7CMF8</accession>
<protein>
    <submittedName>
        <fullName evidence="2">Uncharacterized protein</fullName>
    </submittedName>
</protein>
<name>A0A5B7CMF8_PORTR</name>